<comment type="caution">
    <text evidence="1">The sequence shown here is derived from an EMBL/GenBank/DDBJ whole genome shotgun (WGS) entry which is preliminary data.</text>
</comment>
<name>A0A098S8U8_9BACT</name>
<dbReference type="EMBL" id="JPOS01000018">
    <property type="protein sequence ID" value="KGE88545.1"/>
    <property type="molecule type" value="Genomic_DNA"/>
</dbReference>
<dbReference type="Proteomes" id="UP000029736">
    <property type="component" value="Unassembled WGS sequence"/>
</dbReference>
<protein>
    <submittedName>
        <fullName evidence="1">Uncharacterized protein</fullName>
    </submittedName>
</protein>
<accession>A0A098S8U8</accession>
<proteinExistence type="predicted"/>
<dbReference type="STRING" id="1524460.IX84_07640"/>
<evidence type="ECO:0000313" key="1">
    <source>
        <dbReference type="EMBL" id="KGE88545.1"/>
    </source>
</evidence>
<dbReference type="AlphaFoldDB" id="A0A098S8U8"/>
<organism evidence="1 2">
    <name type="scientific">Phaeodactylibacter xiamenensis</name>
    <dbReference type="NCBI Taxonomy" id="1524460"/>
    <lineage>
        <taxon>Bacteria</taxon>
        <taxon>Pseudomonadati</taxon>
        <taxon>Bacteroidota</taxon>
        <taxon>Saprospiria</taxon>
        <taxon>Saprospirales</taxon>
        <taxon>Haliscomenobacteraceae</taxon>
        <taxon>Phaeodactylibacter</taxon>
    </lineage>
</organism>
<keyword evidence="2" id="KW-1185">Reference proteome</keyword>
<evidence type="ECO:0000313" key="2">
    <source>
        <dbReference type="Proteomes" id="UP000029736"/>
    </source>
</evidence>
<gene>
    <name evidence="1" type="ORF">IX84_07640</name>
</gene>
<sequence>MIRPLEKPRTSFKSTMANSSKRNLLLGGALLLGIIAFVALALRQDPVPNAQVQLSRIDFEAPLDKQEAKAIQHAVMNTAGVKHCYLNAGAGTLTFSYDLREQQNEVVLAAVQQTAATDARLYQVSESAKASSCPVTGAGSPVKKVLAYASQIWPF</sequence>
<reference evidence="1 2" key="1">
    <citation type="journal article" date="2014" name="Int. J. Syst. Evol. Microbiol.">
        <title>Phaeodactylibacter xiamenensis gen. nov., sp. nov., a member of the family Saprospiraceae isolated from the marine alga Phaeodactylum tricornutum.</title>
        <authorList>
            <person name="Chen Z.Jr."/>
            <person name="Lei X."/>
            <person name="Lai Q."/>
            <person name="Li Y."/>
            <person name="Zhang B."/>
            <person name="Zhang J."/>
            <person name="Zhang H."/>
            <person name="Yang L."/>
            <person name="Zheng W."/>
            <person name="Tian Y."/>
            <person name="Yu Z."/>
            <person name="Xu H.Jr."/>
            <person name="Zheng T."/>
        </authorList>
    </citation>
    <scope>NUCLEOTIDE SEQUENCE [LARGE SCALE GENOMIC DNA]</scope>
    <source>
        <strain evidence="1 2">KD52</strain>
    </source>
</reference>